<dbReference type="HOGENOM" id="CLU_1388117_0_0_6"/>
<dbReference type="AlphaFoldDB" id="D4B999"/>
<evidence type="ECO:0000313" key="1">
    <source>
        <dbReference type="EMBL" id="EFE08760.1"/>
    </source>
</evidence>
<gene>
    <name evidence="1" type="ORF">CIT292_07039</name>
</gene>
<evidence type="ECO:0000313" key="2">
    <source>
        <dbReference type="Proteomes" id="UP000003880"/>
    </source>
</evidence>
<sequence>MRHTVSTSNYYLAIALLDIIKEVRCRQNICIIDLNCCLSLNDLFNTVSQCGNDGTLIYLIGGQGIYSELLGCFDMIDMSESINAIQMFIQSSKGVSPAQLNRYIVSCLALDKLSKSQIHISILSGKMKISSVGELVNLSVASVHNQIRISASKMNFSSLLRFRYFISKEFSSRGNNGRGILLDSPLRSRSGGLLYE</sequence>
<organism evidence="1 2">
    <name type="scientific">Citrobacter youngae ATCC 29220</name>
    <dbReference type="NCBI Taxonomy" id="500640"/>
    <lineage>
        <taxon>Bacteria</taxon>
        <taxon>Pseudomonadati</taxon>
        <taxon>Pseudomonadota</taxon>
        <taxon>Gammaproteobacteria</taxon>
        <taxon>Enterobacterales</taxon>
        <taxon>Enterobacteriaceae</taxon>
        <taxon>Citrobacter</taxon>
        <taxon>Citrobacter freundii complex</taxon>
    </lineage>
</organism>
<proteinExistence type="predicted"/>
<dbReference type="EMBL" id="ABWL02000006">
    <property type="protein sequence ID" value="EFE08760.1"/>
    <property type="molecule type" value="Genomic_DNA"/>
</dbReference>
<reference evidence="1 2" key="1">
    <citation type="submission" date="2010-02" db="EMBL/GenBank/DDBJ databases">
        <authorList>
            <person name="Weinstock G."/>
            <person name="Sodergren E."/>
            <person name="Clifton S."/>
            <person name="Fulton L."/>
            <person name="Fulton B."/>
            <person name="Courtney L."/>
            <person name="Fronick C."/>
            <person name="Harrison M."/>
            <person name="Strong C."/>
            <person name="Farmer C."/>
            <person name="Delahaunty K."/>
            <person name="Markovic C."/>
            <person name="Hall O."/>
            <person name="Minx P."/>
            <person name="Tomlinson C."/>
            <person name="Mitreva M."/>
            <person name="Nelson J."/>
            <person name="Hou S."/>
            <person name="Wollam A."/>
            <person name="Pepin K.H."/>
            <person name="Johnson M."/>
            <person name="Bhonagiri V."/>
            <person name="Zhang X."/>
            <person name="Suruliraj S."/>
            <person name="Warren W."/>
            <person name="Chinwalla A."/>
            <person name="Mardis E.R."/>
            <person name="Wilson R.K."/>
        </authorList>
    </citation>
    <scope>NUCLEOTIDE SEQUENCE [LARGE SCALE GENOMIC DNA]</scope>
    <source>
        <strain evidence="1 2">ATCC 29220</strain>
    </source>
</reference>
<accession>D4B999</accession>
<name>D4B999_9ENTR</name>
<protein>
    <submittedName>
        <fullName evidence="1">Uncharacterized protein</fullName>
    </submittedName>
</protein>
<dbReference type="Proteomes" id="UP000003880">
    <property type="component" value="Unassembled WGS sequence"/>
</dbReference>
<comment type="caution">
    <text evidence="1">The sequence shown here is derived from an EMBL/GenBank/DDBJ whole genome shotgun (WGS) entry which is preliminary data.</text>
</comment>
<dbReference type="RefSeq" id="WP_006684443.1">
    <property type="nucleotide sequence ID" value="NZ_GG730299.1"/>
</dbReference>